<dbReference type="SUPFAM" id="SSF53098">
    <property type="entry name" value="Ribonuclease H-like"/>
    <property type="match status" value="1"/>
</dbReference>
<feature type="compositionally biased region" description="Acidic residues" evidence="1">
    <location>
        <begin position="50"/>
        <end position="89"/>
    </location>
</feature>
<feature type="region of interest" description="Disordered" evidence="1">
    <location>
        <begin position="1"/>
        <end position="101"/>
    </location>
</feature>
<dbReference type="GO" id="GO:0046983">
    <property type="term" value="F:protein dimerization activity"/>
    <property type="evidence" value="ECO:0007669"/>
    <property type="project" value="InterPro"/>
</dbReference>
<name>A0AAD6FVS2_9TELE</name>
<sequence length="764" mass="86800">MSDKKKKNQQRDLQSFWAVEGQPPPAKLARSEETVEEALDRSVNDRAEENECPEGTENETAEETEDDDVEEIEAPEDTADETEVPAEETVEMRGETGKKQSAKSGAATYRCTFKRGWTAEWPFITLGTTTSYYWCSICRHENSCSHQGKADVIRHMKSKGHLAKEQTIEQSVGDMTAQDTKTRRAEVKVAVSMVEHNVPFAVADHFSPLLKECFKDSPTAQNYKCARTKTLCIINEAVAPHFRKELVMEMRTNPFTLITDGSNDTGREKMNPLTVRVYDRYTSKVVHRFLDMCPTSGPSCGTGEVIYQKMDEALQKNAIPWRNCVSLSVDNAPVNTGARNSISSIILKEHGSIYIHGCPCHVIHNTAKQAGLGFLEVCGFDPEDLTVDVGYWFKGSTHRKGYLTEFCELHGSEYFEILMHVSIRWLSLERCLTRILQQYEPLASYFKSSDEKQPRFRRLLEAFSNPMTKVYLLFYQATLPVFSTFNLLLQREKSSIFLLHDEMRSFIRKLLSKFLKPAALQHRELHDTLYKDPSNQLPGEKLLIGFTARATLNRLLDAGDITPQQVQRFQQAAVAFLVRAVEYAMKKLPMREPLIKHAMFLDVQQRVECGVEDALYFVDRFPELLPYNGPDEHEKLSEEFLDYQSMDIAMPEDPATFDVESFWGNMASMKNKVTGMTRFGRLSHIAKLVLVLPHSNADAERVFSVVGLNKTKTRNSLALDGSLSSIMTVKMANLEPQCFKWEPPSSVIKASQSATNTYKMRHVM</sequence>
<dbReference type="Proteomes" id="UP001219934">
    <property type="component" value="Unassembled WGS sequence"/>
</dbReference>
<dbReference type="InterPro" id="IPR008906">
    <property type="entry name" value="HATC_C_dom"/>
</dbReference>
<gene>
    <name evidence="3" type="ORF">JOQ06_019589</name>
</gene>
<evidence type="ECO:0000313" key="4">
    <source>
        <dbReference type="Proteomes" id="UP001219934"/>
    </source>
</evidence>
<dbReference type="AlphaFoldDB" id="A0AAD6FVS2"/>
<dbReference type="PANTHER" id="PTHR37162">
    <property type="entry name" value="HAT FAMILY DIMERISATION DOMAINCONTAINING PROTEIN-RELATED"/>
    <property type="match status" value="1"/>
</dbReference>
<dbReference type="EMBL" id="JAPTMU010000001">
    <property type="protein sequence ID" value="KAJ4948048.1"/>
    <property type="molecule type" value="Genomic_DNA"/>
</dbReference>
<feature type="compositionally biased region" description="Basic and acidic residues" evidence="1">
    <location>
        <begin position="29"/>
        <end position="49"/>
    </location>
</feature>
<dbReference type="PANTHER" id="PTHR37162:SF1">
    <property type="entry name" value="BED-TYPE DOMAIN-CONTAINING PROTEIN"/>
    <property type="match status" value="1"/>
</dbReference>
<evidence type="ECO:0000256" key="1">
    <source>
        <dbReference type="SAM" id="MobiDB-lite"/>
    </source>
</evidence>
<dbReference type="InterPro" id="IPR012337">
    <property type="entry name" value="RNaseH-like_sf"/>
</dbReference>
<organism evidence="3 4">
    <name type="scientific">Pogonophryne albipinna</name>
    <dbReference type="NCBI Taxonomy" id="1090488"/>
    <lineage>
        <taxon>Eukaryota</taxon>
        <taxon>Metazoa</taxon>
        <taxon>Chordata</taxon>
        <taxon>Craniata</taxon>
        <taxon>Vertebrata</taxon>
        <taxon>Euteleostomi</taxon>
        <taxon>Actinopterygii</taxon>
        <taxon>Neopterygii</taxon>
        <taxon>Teleostei</taxon>
        <taxon>Neoteleostei</taxon>
        <taxon>Acanthomorphata</taxon>
        <taxon>Eupercaria</taxon>
        <taxon>Perciformes</taxon>
        <taxon>Notothenioidei</taxon>
        <taxon>Pogonophryne</taxon>
    </lineage>
</organism>
<comment type="caution">
    <text evidence="3">The sequence shown here is derived from an EMBL/GenBank/DDBJ whole genome shotgun (WGS) entry which is preliminary data.</text>
</comment>
<protein>
    <recommendedName>
        <fullName evidence="2">HAT C-terminal dimerisation domain-containing protein</fullName>
    </recommendedName>
</protein>
<reference evidence="3" key="1">
    <citation type="submission" date="2022-11" db="EMBL/GenBank/DDBJ databases">
        <title>Chromosome-level genome of Pogonophryne albipinna.</title>
        <authorList>
            <person name="Jo E."/>
        </authorList>
    </citation>
    <scope>NUCLEOTIDE SEQUENCE</scope>
    <source>
        <strain evidence="3">SGF0006</strain>
        <tissue evidence="3">Muscle</tissue>
    </source>
</reference>
<proteinExistence type="predicted"/>
<evidence type="ECO:0000259" key="2">
    <source>
        <dbReference type="Pfam" id="PF05699"/>
    </source>
</evidence>
<evidence type="ECO:0000313" key="3">
    <source>
        <dbReference type="EMBL" id="KAJ4948048.1"/>
    </source>
</evidence>
<dbReference type="Pfam" id="PF05699">
    <property type="entry name" value="Dimer_Tnp_hAT"/>
    <property type="match status" value="1"/>
</dbReference>
<accession>A0AAD6FVS2</accession>
<keyword evidence="4" id="KW-1185">Reference proteome</keyword>
<feature type="domain" description="HAT C-terminal dimerisation" evidence="2">
    <location>
        <begin position="655"/>
        <end position="718"/>
    </location>
</feature>